<feature type="region of interest" description="Disordered" evidence="1">
    <location>
        <begin position="86"/>
        <end position="136"/>
    </location>
</feature>
<dbReference type="EMBL" id="UYWX01005672">
    <property type="protein sequence ID" value="VDM25881.1"/>
    <property type="molecule type" value="Genomic_DNA"/>
</dbReference>
<accession>A0A0R3WVZ8</accession>
<organism evidence="4">
    <name type="scientific">Hydatigena taeniaeformis</name>
    <name type="common">Feline tapeworm</name>
    <name type="synonym">Taenia taeniaeformis</name>
    <dbReference type="NCBI Taxonomy" id="6205"/>
    <lineage>
        <taxon>Eukaryota</taxon>
        <taxon>Metazoa</taxon>
        <taxon>Spiralia</taxon>
        <taxon>Lophotrochozoa</taxon>
        <taxon>Platyhelminthes</taxon>
        <taxon>Cestoda</taxon>
        <taxon>Eucestoda</taxon>
        <taxon>Cyclophyllidea</taxon>
        <taxon>Taeniidae</taxon>
        <taxon>Hydatigera</taxon>
    </lineage>
</organism>
<feature type="compositionally biased region" description="Low complexity" evidence="1">
    <location>
        <begin position="101"/>
        <end position="113"/>
    </location>
</feature>
<evidence type="ECO:0000313" key="2">
    <source>
        <dbReference type="EMBL" id="VDM25881.1"/>
    </source>
</evidence>
<evidence type="ECO:0000313" key="4">
    <source>
        <dbReference type="WBParaSite" id="TTAC_0000493801-mRNA-1"/>
    </source>
</evidence>
<dbReference type="OrthoDB" id="6284605at2759"/>
<gene>
    <name evidence="2" type="ORF">TTAC_LOCUS4920</name>
</gene>
<dbReference type="STRING" id="6205.A0A0R3WVZ8"/>
<reference evidence="4" key="1">
    <citation type="submission" date="2017-02" db="UniProtKB">
        <authorList>
            <consortium name="WormBaseParasite"/>
        </authorList>
    </citation>
    <scope>IDENTIFICATION</scope>
</reference>
<dbReference type="AlphaFoldDB" id="A0A0R3WVZ8"/>
<protein>
    <submittedName>
        <fullName evidence="4">Protein kinase domain-containing protein</fullName>
    </submittedName>
</protein>
<dbReference type="Proteomes" id="UP000274429">
    <property type="component" value="Unassembled WGS sequence"/>
</dbReference>
<dbReference type="Gene3D" id="3.30.200.20">
    <property type="entry name" value="Phosphorylase Kinase, domain 1"/>
    <property type="match status" value="1"/>
</dbReference>
<name>A0A0R3WVZ8_HYDTA</name>
<evidence type="ECO:0000256" key="1">
    <source>
        <dbReference type="SAM" id="MobiDB-lite"/>
    </source>
</evidence>
<dbReference type="WBParaSite" id="TTAC_0000493801-mRNA-1">
    <property type="protein sequence ID" value="TTAC_0000493801-mRNA-1"/>
    <property type="gene ID" value="TTAC_0000493801"/>
</dbReference>
<reference evidence="2 3" key="2">
    <citation type="submission" date="2018-11" db="EMBL/GenBank/DDBJ databases">
        <authorList>
            <consortium name="Pathogen Informatics"/>
        </authorList>
    </citation>
    <scope>NUCLEOTIDE SEQUENCE [LARGE SCALE GENOMIC DNA]</scope>
</reference>
<evidence type="ECO:0000313" key="3">
    <source>
        <dbReference type="Proteomes" id="UP000274429"/>
    </source>
</evidence>
<keyword evidence="3" id="KW-1185">Reference proteome</keyword>
<sequence>MSDGVQRAGRGTVAPVLSLSAAGIGGDSIDGVSVAVGGGGGDNLTAGVGSGGPRFVPLVSLPAGYVNQSTITAAAVAAAAAAASAKPTNGAPFGQSLVSKQQQQQTQSIQQRSTRQKAADQQQQQHHVDPNHTDANCDYIVRPGEVWMSRYYMDSLIGKGSFGQASV</sequence>
<proteinExistence type="predicted"/>